<dbReference type="InterPro" id="IPR011059">
    <property type="entry name" value="Metal-dep_hydrolase_composite"/>
</dbReference>
<dbReference type="EMBL" id="BMLS01000009">
    <property type="protein sequence ID" value="GGO74994.1"/>
    <property type="molecule type" value="Genomic_DNA"/>
</dbReference>
<dbReference type="Gene3D" id="3.20.20.140">
    <property type="entry name" value="Metal-dependent hydrolases"/>
    <property type="match status" value="1"/>
</dbReference>
<dbReference type="Gene3D" id="2.30.40.10">
    <property type="entry name" value="Urease, subunit C, domain 1"/>
    <property type="match status" value="1"/>
</dbReference>
<sequence>MSTKNTVLLLTLLLSPTALQAQELKALVGGRLIDGFGHQPIANSVILIKDDRIEKVGTVDTLPVPDGYEHISTEGMDVLPGLWENHAHLMLAGHANYSHWHKAYPERFQDEVMPASALQLLLAGITSARDLGAPLEASIEVKRSINEGRIPGPRLYISGPFIQHEAYPGTESYRWGIKGVNDARKKIKKLAQAGVDVIKLIDHDKMTLEEANAVVDEAHKQGLKVVAHAHRPDEIRRGLAIGVDNFEHTGLTTAPGFPADVIEQLNERTATGRVAGGPLFWTPTVEGLWQYDLTVSNPERLDNNCWERGLKKDTVEDIRQSLKKPGQLSYMQLTPLRKPTLKRKIQQLRDAGVVFLVGTDSGIPTKFHCQSTWNEMAVWVDVMDIPAMDAIRAATYWPAVMMGVDEHSGTVSAGKYADIIAVKGDVLRYINLLQDVKLVMKGGTLYKQDGQVIESAL</sequence>
<dbReference type="InterPro" id="IPR032466">
    <property type="entry name" value="Metal_Hydrolase"/>
</dbReference>
<evidence type="ECO:0000313" key="4">
    <source>
        <dbReference type="Proteomes" id="UP000606935"/>
    </source>
</evidence>
<dbReference type="GO" id="GO:0016810">
    <property type="term" value="F:hydrolase activity, acting on carbon-nitrogen (but not peptide) bonds"/>
    <property type="evidence" value="ECO:0007669"/>
    <property type="project" value="InterPro"/>
</dbReference>
<dbReference type="RefSeq" id="WP_188699172.1">
    <property type="nucleotide sequence ID" value="NZ_BMLS01000009.1"/>
</dbReference>
<dbReference type="SUPFAM" id="SSF51338">
    <property type="entry name" value="Composite domain of metallo-dependent hydrolases"/>
    <property type="match status" value="1"/>
</dbReference>
<evidence type="ECO:0000259" key="2">
    <source>
        <dbReference type="Pfam" id="PF01979"/>
    </source>
</evidence>
<evidence type="ECO:0000313" key="3">
    <source>
        <dbReference type="EMBL" id="GGO74994.1"/>
    </source>
</evidence>
<accession>A0A917Z534</accession>
<dbReference type="AlphaFoldDB" id="A0A917Z534"/>
<dbReference type="Proteomes" id="UP000606935">
    <property type="component" value="Unassembled WGS sequence"/>
</dbReference>
<name>A0A917Z534_9ALTE</name>
<dbReference type="PANTHER" id="PTHR43135">
    <property type="entry name" value="ALPHA-D-RIBOSE 1-METHYLPHOSPHONATE 5-TRIPHOSPHATE DIPHOSPHATASE"/>
    <property type="match status" value="1"/>
</dbReference>
<organism evidence="3 4">
    <name type="scientific">Bowmanella pacifica</name>
    <dbReference type="NCBI Taxonomy" id="502051"/>
    <lineage>
        <taxon>Bacteria</taxon>
        <taxon>Pseudomonadati</taxon>
        <taxon>Pseudomonadota</taxon>
        <taxon>Gammaproteobacteria</taxon>
        <taxon>Alteromonadales</taxon>
        <taxon>Alteromonadaceae</taxon>
        <taxon>Bowmanella</taxon>
    </lineage>
</organism>
<dbReference type="Pfam" id="PF01979">
    <property type="entry name" value="Amidohydro_1"/>
    <property type="match status" value="1"/>
</dbReference>
<feature type="chain" id="PRO_5036851145" evidence="1">
    <location>
        <begin position="22"/>
        <end position="457"/>
    </location>
</feature>
<dbReference type="PANTHER" id="PTHR43135:SF3">
    <property type="entry name" value="ALPHA-D-RIBOSE 1-METHYLPHOSPHONATE 5-TRIPHOSPHATE DIPHOSPHATASE"/>
    <property type="match status" value="1"/>
</dbReference>
<dbReference type="SUPFAM" id="SSF51556">
    <property type="entry name" value="Metallo-dependent hydrolases"/>
    <property type="match status" value="1"/>
</dbReference>
<feature type="signal peptide" evidence="1">
    <location>
        <begin position="1"/>
        <end position="21"/>
    </location>
</feature>
<feature type="domain" description="Amidohydrolase-related" evidence="2">
    <location>
        <begin position="78"/>
        <end position="444"/>
    </location>
</feature>
<keyword evidence="4" id="KW-1185">Reference proteome</keyword>
<evidence type="ECO:0000256" key="1">
    <source>
        <dbReference type="SAM" id="SignalP"/>
    </source>
</evidence>
<gene>
    <name evidence="3" type="ORF">GCM10010982_39130</name>
</gene>
<reference evidence="3" key="2">
    <citation type="submission" date="2020-09" db="EMBL/GenBank/DDBJ databases">
        <authorList>
            <person name="Sun Q."/>
            <person name="Zhou Y."/>
        </authorList>
    </citation>
    <scope>NUCLEOTIDE SEQUENCE</scope>
    <source>
        <strain evidence="3">CGMCC 1.7086</strain>
    </source>
</reference>
<proteinExistence type="predicted"/>
<comment type="caution">
    <text evidence="3">The sequence shown here is derived from an EMBL/GenBank/DDBJ whole genome shotgun (WGS) entry which is preliminary data.</text>
</comment>
<dbReference type="InterPro" id="IPR051781">
    <property type="entry name" value="Metallo-dep_Hydrolase"/>
</dbReference>
<reference evidence="3" key="1">
    <citation type="journal article" date="2014" name="Int. J. Syst. Evol. Microbiol.">
        <title>Complete genome sequence of Corynebacterium casei LMG S-19264T (=DSM 44701T), isolated from a smear-ripened cheese.</title>
        <authorList>
            <consortium name="US DOE Joint Genome Institute (JGI-PGF)"/>
            <person name="Walter F."/>
            <person name="Albersmeier A."/>
            <person name="Kalinowski J."/>
            <person name="Ruckert C."/>
        </authorList>
    </citation>
    <scope>NUCLEOTIDE SEQUENCE</scope>
    <source>
        <strain evidence="3">CGMCC 1.7086</strain>
    </source>
</reference>
<dbReference type="InterPro" id="IPR006680">
    <property type="entry name" value="Amidohydro-rel"/>
</dbReference>
<protein>
    <submittedName>
        <fullName evidence="3">Xaa-Pro dipeptidase</fullName>
    </submittedName>
</protein>
<keyword evidence="1" id="KW-0732">Signal</keyword>